<dbReference type="GO" id="GO:0110154">
    <property type="term" value="P:RNA decapping"/>
    <property type="evidence" value="ECO:0007669"/>
    <property type="project" value="TreeGrafter"/>
</dbReference>
<protein>
    <submittedName>
        <fullName evidence="2">Diadenosine tetraphosphatase and related serine/threonine protein phosphatase</fullName>
    </submittedName>
</protein>
<dbReference type="SUPFAM" id="SSF56300">
    <property type="entry name" value="Metallo-dependent phosphatases"/>
    <property type="match status" value="1"/>
</dbReference>
<dbReference type="GO" id="GO:0016791">
    <property type="term" value="F:phosphatase activity"/>
    <property type="evidence" value="ECO:0007669"/>
    <property type="project" value="TreeGrafter"/>
</dbReference>
<organism evidence="2 3">
    <name type="scientific">Paramagnetospirillum magneticum (strain ATCC 700264 / AMB-1)</name>
    <name type="common">Magnetospirillum magneticum</name>
    <dbReference type="NCBI Taxonomy" id="342108"/>
    <lineage>
        <taxon>Bacteria</taxon>
        <taxon>Pseudomonadati</taxon>
        <taxon>Pseudomonadota</taxon>
        <taxon>Alphaproteobacteria</taxon>
        <taxon>Rhodospirillales</taxon>
        <taxon>Magnetospirillaceae</taxon>
        <taxon>Paramagnetospirillum</taxon>
    </lineage>
</organism>
<dbReference type="InterPro" id="IPR029052">
    <property type="entry name" value="Metallo-depent_PP-like"/>
</dbReference>
<feature type="domain" description="Serine/threonine specific protein phosphatases" evidence="1">
    <location>
        <begin position="99"/>
        <end position="104"/>
    </location>
</feature>
<dbReference type="GO" id="GO:0005737">
    <property type="term" value="C:cytoplasm"/>
    <property type="evidence" value="ECO:0007669"/>
    <property type="project" value="TreeGrafter"/>
</dbReference>
<dbReference type="InterPro" id="IPR006186">
    <property type="entry name" value="Ser/Thr-sp_prot-phosphatase"/>
</dbReference>
<dbReference type="Gene3D" id="3.60.21.10">
    <property type="match status" value="1"/>
</dbReference>
<dbReference type="Proteomes" id="UP000007058">
    <property type="component" value="Chromosome"/>
</dbReference>
<sequence length="273" mass="29837">MSILETLIRPFRRNRGIARPFRPPDGTRIYAFGDVHGRADLLQSLMDSVVGDLARAERSWDRCEVVGLGDYLDRGPQSRRVLDLLIGAALPAGCRLTALRGNHEDAFLHALADPMAIPDWLEYGGAATLVSYGVVPIAGAPSRERSERMQAELAAALPPAHKAFLAAMPTSLRLGDYLFVHAGVRPGRPLEQQAPEDLLWIRHEFLASRRFHGAMIVHGHHIVPQPEILDNRMGIDTGAYCTNVLSCLVLEGDTAGLIQATPAGIRRSALPPR</sequence>
<dbReference type="InterPro" id="IPR004843">
    <property type="entry name" value="Calcineurin-like_PHP"/>
</dbReference>
<evidence type="ECO:0000313" key="2">
    <source>
        <dbReference type="EMBL" id="BAE50253.1"/>
    </source>
</evidence>
<dbReference type="CDD" id="cd00144">
    <property type="entry name" value="MPP_PPP_family"/>
    <property type="match status" value="1"/>
</dbReference>
<dbReference type="GO" id="GO:0008803">
    <property type="term" value="F:bis(5'-nucleosyl)-tetraphosphatase (symmetrical) activity"/>
    <property type="evidence" value="ECO:0007669"/>
    <property type="project" value="TreeGrafter"/>
</dbReference>
<dbReference type="RefSeq" id="WP_011383859.1">
    <property type="nucleotide sequence ID" value="NC_007626.1"/>
</dbReference>
<dbReference type="STRING" id="342108.amb1449"/>
<reference evidence="2 3" key="1">
    <citation type="journal article" date="2005" name="DNA Res.">
        <title>Complete genome sequence of the facultative anaerobic magnetotactic bacterium Magnetospirillum sp. strain AMB-1.</title>
        <authorList>
            <person name="Matsunaga T."/>
            <person name="Okamura Y."/>
            <person name="Fukuda Y."/>
            <person name="Wahyudi A.T."/>
            <person name="Murase Y."/>
            <person name="Takeyama H."/>
        </authorList>
    </citation>
    <scope>NUCLEOTIDE SEQUENCE [LARGE SCALE GENOMIC DNA]</scope>
    <source>
        <strain evidence="3">ATCC 700264 / AMB-1</strain>
    </source>
</reference>
<dbReference type="PANTHER" id="PTHR42850:SF4">
    <property type="entry name" value="ZINC-DEPENDENT ENDOPOLYPHOSPHATASE"/>
    <property type="match status" value="1"/>
</dbReference>
<dbReference type="OrthoDB" id="9807890at2"/>
<dbReference type="PROSITE" id="PS00125">
    <property type="entry name" value="SER_THR_PHOSPHATASE"/>
    <property type="match status" value="1"/>
</dbReference>
<dbReference type="PANTHER" id="PTHR42850">
    <property type="entry name" value="METALLOPHOSPHOESTERASE"/>
    <property type="match status" value="1"/>
</dbReference>
<evidence type="ECO:0000313" key="3">
    <source>
        <dbReference type="Proteomes" id="UP000007058"/>
    </source>
</evidence>
<dbReference type="Pfam" id="PF00149">
    <property type="entry name" value="Metallophos"/>
    <property type="match status" value="1"/>
</dbReference>
<keyword evidence="3" id="KW-1185">Reference proteome</keyword>
<proteinExistence type="predicted"/>
<evidence type="ECO:0000259" key="1">
    <source>
        <dbReference type="PROSITE" id="PS00125"/>
    </source>
</evidence>
<name>Q2W7C2_PARM1</name>
<dbReference type="EMBL" id="AP007255">
    <property type="protein sequence ID" value="BAE50253.1"/>
    <property type="molecule type" value="Genomic_DNA"/>
</dbReference>
<dbReference type="InterPro" id="IPR050126">
    <property type="entry name" value="Ap4A_hydrolase"/>
</dbReference>
<dbReference type="HOGENOM" id="CLU_023125_4_1_5"/>
<dbReference type="AlphaFoldDB" id="Q2W7C2"/>
<gene>
    <name evidence="2" type="ordered locus">amb1449</name>
</gene>
<accession>Q2W7C2</accession>
<dbReference type="KEGG" id="mag:amb1449"/>